<dbReference type="InterPro" id="IPR011611">
    <property type="entry name" value="PfkB_dom"/>
</dbReference>
<gene>
    <name evidence="5" type="ORF">LYSBPC_02630</name>
</gene>
<sequence>MIFGNKVTLLKKIFCIGEALIDFIPIEKDHALKDVASFERVAGGAPMNVAIAVAKYDGHAVMLTKLANDSFGDYLFDILQENGVDTTYIIRSDEGETGLAFVSVDASGERDFSFYRKNAADLLLAPEDVQAVSFEQGDLLHFCSVDLVESPMKQTHRQVIEAIRAVDGIVSFDPNVRLPLWPNKELCRQTILDFLPTADIIKVSDEELHFITNIEDEAEAIRSLFVGHVQVIVYTKGADGAIIYLKTGEVFEGAGFQVTVSDTTGAGDAFIGGFLAELLSLNVSLGQLDTIIRAHHQQLLTFANASGALTASVKGAIHAAPGRKHVLTFIDAQQS</sequence>
<comment type="similarity">
    <text evidence="1">Belongs to the carbohydrate kinase PfkB family.</text>
</comment>
<feature type="domain" description="Carbohydrate kinase PfkB" evidence="4">
    <location>
        <begin position="11"/>
        <end position="321"/>
    </location>
</feature>
<dbReference type="PROSITE" id="PS00584">
    <property type="entry name" value="PFKB_KINASES_2"/>
    <property type="match status" value="1"/>
</dbReference>
<organism evidence="5 6">
    <name type="scientific">Lysinibacillus piscis</name>
    <dbReference type="NCBI Taxonomy" id="2518931"/>
    <lineage>
        <taxon>Bacteria</taxon>
        <taxon>Bacillati</taxon>
        <taxon>Bacillota</taxon>
        <taxon>Bacilli</taxon>
        <taxon>Bacillales</taxon>
        <taxon>Bacillaceae</taxon>
        <taxon>Lysinibacillus</taxon>
    </lineage>
</organism>
<keyword evidence="2" id="KW-0808">Transferase</keyword>
<dbReference type="GO" id="GO:0016301">
    <property type="term" value="F:kinase activity"/>
    <property type="evidence" value="ECO:0007669"/>
    <property type="project" value="UniProtKB-KW"/>
</dbReference>
<dbReference type="InterPro" id="IPR050306">
    <property type="entry name" value="PfkB_Carbo_kinase"/>
</dbReference>
<evidence type="ECO:0000313" key="5">
    <source>
        <dbReference type="EMBL" id="GLC87136.1"/>
    </source>
</evidence>
<dbReference type="PANTHER" id="PTHR43085">
    <property type="entry name" value="HEXOKINASE FAMILY MEMBER"/>
    <property type="match status" value="1"/>
</dbReference>
<dbReference type="SUPFAM" id="SSF53613">
    <property type="entry name" value="Ribokinase-like"/>
    <property type="match status" value="1"/>
</dbReference>
<dbReference type="Pfam" id="PF00294">
    <property type="entry name" value="PfkB"/>
    <property type="match status" value="1"/>
</dbReference>
<dbReference type="Proteomes" id="UP001065593">
    <property type="component" value="Unassembled WGS sequence"/>
</dbReference>
<evidence type="ECO:0000256" key="1">
    <source>
        <dbReference type="ARBA" id="ARBA00010688"/>
    </source>
</evidence>
<dbReference type="CDD" id="cd01167">
    <property type="entry name" value="bac_FRK"/>
    <property type="match status" value="1"/>
</dbReference>
<keyword evidence="3 5" id="KW-0418">Kinase</keyword>
<accession>A0ABQ5NFL7</accession>
<evidence type="ECO:0000259" key="4">
    <source>
        <dbReference type="Pfam" id="PF00294"/>
    </source>
</evidence>
<dbReference type="InterPro" id="IPR029056">
    <property type="entry name" value="Ribokinase-like"/>
</dbReference>
<keyword evidence="6" id="KW-1185">Reference proteome</keyword>
<dbReference type="PANTHER" id="PTHR43085:SF54">
    <property type="entry name" value="PUTATIVE-RELATED"/>
    <property type="match status" value="1"/>
</dbReference>
<evidence type="ECO:0000256" key="3">
    <source>
        <dbReference type="ARBA" id="ARBA00022777"/>
    </source>
</evidence>
<protein>
    <submittedName>
        <fullName evidence="5">Carbohydrate kinase</fullName>
    </submittedName>
</protein>
<dbReference type="InterPro" id="IPR002173">
    <property type="entry name" value="Carboh/pur_kinase_PfkB_CS"/>
</dbReference>
<dbReference type="Gene3D" id="3.40.1190.20">
    <property type="match status" value="1"/>
</dbReference>
<evidence type="ECO:0000256" key="2">
    <source>
        <dbReference type="ARBA" id="ARBA00022679"/>
    </source>
</evidence>
<name>A0ABQ5NFL7_9BACI</name>
<reference evidence="5" key="1">
    <citation type="submission" date="2022-08" db="EMBL/GenBank/DDBJ databases">
        <title>Draft genome sequence of Lysinibacillus sp. strain KH24.</title>
        <authorList>
            <person name="Kanbe H."/>
            <person name="Itoh H."/>
        </authorList>
    </citation>
    <scope>NUCLEOTIDE SEQUENCE</scope>
    <source>
        <strain evidence="5">KH24</strain>
    </source>
</reference>
<dbReference type="EMBL" id="BRZA01000001">
    <property type="protein sequence ID" value="GLC87136.1"/>
    <property type="molecule type" value="Genomic_DNA"/>
</dbReference>
<evidence type="ECO:0000313" key="6">
    <source>
        <dbReference type="Proteomes" id="UP001065593"/>
    </source>
</evidence>
<comment type="caution">
    <text evidence="5">The sequence shown here is derived from an EMBL/GenBank/DDBJ whole genome shotgun (WGS) entry which is preliminary data.</text>
</comment>
<proteinExistence type="inferred from homology"/>